<dbReference type="AlphaFoldDB" id="A0A4R1PYM6"/>
<dbReference type="RefSeq" id="WP_132082406.1">
    <property type="nucleotide sequence ID" value="NZ_SLUI01000011.1"/>
</dbReference>
<organism evidence="1 2">
    <name type="scientific">Anaerospora hongkongensis</name>
    <dbReference type="NCBI Taxonomy" id="244830"/>
    <lineage>
        <taxon>Bacteria</taxon>
        <taxon>Bacillati</taxon>
        <taxon>Bacillota</taxon>
        <taxon>Negativicutes</taxon>
        <taxon>Selenomonadales</taxon>
        <taxon>Sporomusaceae</taxon>
        <taxon>Anaerospora</taxon>
    </lineage>
</organism>
<evidence type="ECO:0000313" key="2">
    <source>
        <dbReference type="Proteomes" id="UP000295063"/>
    </source>
</evidence>
<dbReference type="EMBL" id="SLUI01000011">
    <property type="protein sequence ID" value="TCL35670.1"/>
    <property type="molecule type" value="Genomic_DNA"/>
</dbReference>
<protein>
    <submittedName>
        <fullName evidence="1">Uncharacterized protein</fullName>
    </submittedName>
</protein>
<proteinExistence type="predicted"/>
<accession>A0A4R1PYM6</accession>
<reference evidence="1 2" key="1">
    <citation type="submission" date="2019-03" db="EMBL/GenBank/DDBJ databases">
        <title>Genomic Encyclopedia of Type Strains, Phase IV (KMG-IV): sequencing the most valuable type-strain genomes for metagenomic binning, comparative biology and taxonomic classification.</title>
        <authorList>
            <person name="Goeker M."/>
        </authorList>
    </citation>
    <scope>NUCLEOTIDE SEQUENCE [LARGE SCALE GENOMIC DNA]</scope>
    <source>
        <strain evidence="1 2">DSM 15969</strain>
    </source>
</reference>
<keyword evidence="2" id="KW-1185">Reference proteome</keyword>
<sequence length="112" mass="12997">MKIIEKITRDGDTQIFEIIESRKELSSWLRDALWDNLYSQFKEPVFYDPDTTIAYYDRADKFHWVAEGETVKRPNVANISKLVSTNGGSTVVYGDVPIIYNDHYGDWETALD</sequence>
<name>A0A4R1PYM6_9FIRM</name>
<evidence type="ECO:0000313" key="1">
    <source>
        <dbReference type="EMBL" id="TCL35670.1"/>
    </source>
</evidence>
<comment type="caution">
    <text evidence="1">The sequence shown here is derived from an EMBL/GenBank/DDBJ whole genome shotgun (WGS) entry which is preliminary data.</text>
</comment>
<dbReference type="Proteomes" id="UP000295063">
    <property type="component" value="Unassembled WGS sequence"/>
</dbReference>
<gene>
    <name evidence="1" type="ORF">EV210_111136</name>
</gene>